<dbReference type="Proteomes" id="UP000654947">
    <property type="component" value="Unassembled WGS sequence"/>
</dbReference>
<dbReference type="GO" id="GO:0005886">
    <property type="term" value="C:plasma membrane"/>
    <property type="evidence" value="ECO:0007669"/>
    <property type="project" value="UniProtKB-SubCell"/>
</dbReference>
<dbReference type="InterPro" id="IPR002549">
    <property type="entry name" value="AI-2E-like"/>
</dbReference>
<evidence type="ECO:0000256" key="4">
    <source>
        <dbReference type="ARBA" id="ARBA00022475"/>
    </source>
</evidence>
<feature type="transmembrane region" description="Helical" evidence="9">
    <location>
        <begin position="277"/>
        <end position="300"/>
    </location>
</feature>
<evidence type="ECO:0000256" key="2">
    <source>
        <dbReference type="ARBA" id="ARBA00009773"/>
    </source>
</evidence>
<keyword evidence="5 9" id="KW-0812">Transmembrane</keyword>
<evidence type="ECO:0000256" key="7">
    <source>
        <dbReference type="ARBA" id="ARBA00023136"/>
    </source>
</evidence>
<dbReference type="Pfam" id="PF01594">
    <property type="entry name" value="AI-2E_transport"/>
    <property type="match status" value="1"/>
</dbReference>
<evidence type="ECO:0000313" key="11">
    <source>
        <dbReference type="Proteomes" id="UP000654947"/>
    </source>
</evidence>
<proteinExistence type="inferred from homology"/>
<evidence type="ECO:0000256" key="3">
    <source>
        <dbReference type="ARBA" id="ARBA00022448"/>
    </source>
</evidence>
<keyword evidence="7 9" id="KW-0472">Membrane</keyword>
<dbReference type="RefSeq" id="WP_017577678.1">
    <property type="nucleotide sequence ID" value="NZ_BMXL01000004.1"/>
</dbReference>
<keyword evidence="6 9" id="KW-1133">Transmembrane helix</keyword>
<comment type="caution">
    <text evidence="10">The sequence shown here is derived from an EMBL/GenBank/DDBJ whole genome shotgun (WGS) entry which is preliminary data.</text>
</comment>
<feature type="transmembrane region" description="Helical" evidence="9">
    <location>
        <begin position="223"/>
        <end position="244"/>
    </location>
</feature>
<evidence type="ECO:0000256" key="1">
    <source>
        <dbReference type="ARBA" id="ARBA00004651"/>
    </source>
</evidence>
<feature type="transmembrane region" description="Helical" evidence="9">
    <location>
        <begin position="50"/>
        <end position="71"/>
    </location>
</feature>
<name>A0A919CG96_9ACTN</name>
<comment type="subcellular location">
    <subcellularLocation>
        <location evidence="1">Cell membrane</location>
        <topology evidence="1">Multi-pass membrane protein</topology>
    </subcellularLocation>
</comment>
<organism evidence="10 11">
    <name type="scientific">Nocardiopsis kunsanensis</name>
    <dbReference type="NCBI Taxonomy" id="141693"/>
    <lineage>
        <taxon>Bacteria</taxon>
        <taxon>Bacillati</taxon>
        <taxon>Actinomycetota</taxon>
        <taxon>Actinomycetes</taxon>
        <taxon>Streptosporangiales</taxon>
        <taxon>Nocardiopsidaceae</taxon>
        <taxon>Nocardiopsis</taxon>
    </lineage>
</organism>
<evidence type="ECO:0000256" key="9">
    <source>
        <dbReference type="SAM" id="Phobius"/>
    </source>
</evidence>
<feature type="transmembrane region" description="Helical" evidence="9">
    <location>
        <begin position="22"/>
        <end position="44"/>
    </location>
</feature>
<dbReference type="AlphaFoldDB" id="A0A919CG96"/>
<dbReference type="EMBL" id="BMXL01000004">
    <property type="protein sequence ID" value="GHD20657.1"/>
    <property type="molecule type" value="Genomic_DNA"/>
</dbReference>
<feature type="transmembrane region" description="Helical" evidence="9">
    <location>
        <begin position="320"/>
        <end position="341"/>
    </location>
</feature>
<keyword evidence="11" id="KW-1185">Reference proteome</keyword>
<feature type="region of interest" description="Disordered" evidence="8">
    <location>
        <begin position="366"/>
        <end position="411"/>
    </location>
</feature>
<dbReference type="PANTHER" id="PTHR21716">
    <property type="entry name" value="TRANSMEMBRANE PROTEIN"/>
    <property type="match status" value="1"/>
</dbReference>
<evidence type="ECO:0000256" key="6">
    <source>
        <dbReference type="ARBA" id="ARBA00022989"/>
    </source>
</evidence>
<gene>
    <name evidence="10" type="ORF">GCM10007147_13310</name>
</gene>
<keyword evidence="3" id="KW-0813">Transport</keyword>
<comment type="similarity">
    <text evidence="2">Belongs to the autoinducer-2 exporter (AI-2E) (TC 2.A.86) family.</text>
</comment>
<evidence type="ECO:0000313" key="10">
    <source>
        <dbReference type="EMBL" id="GHD20657.1"/>
    </source>
</evidence>
<sequence>MSTSITSSGPSHHDRGSSMPPWLPRAMMLALWLITAFGLALWLFVQLQALLVLLLISLFLALAMEPAVNWLHRHRWPRGPATGVVMLLLFALTAAFLSLLGSMLISQVVAFVSEVPAMARTALDWVNATFDASYSPTALLSEISSASGLIEQYASGVADNVWGAGTTVLALLFNALTIALFTFYLCADGPRFRRVLCSVLPPRTQREVLRAWEIAITKTGGFLYSRALLAVVCAVTHYVVLLVLDVPFAFALALWMGVLSQFIPTIGTYIGGAAPVLVALVEGVWPAVWVLVFVTVYQQFENYVLQPRITARTLDMHPALAFGSVIAGVAVLGAPGALLALPMGASLQAFLGTYIRRYEVADHPLLPADRGGGKETQHSRRKGEAVAPDGAGEAGNDPLSGLQGRDGPQGV</sequence>
<dbReference type="GO" id="GO:0055085">
    <property type="term" value="P:transmembrane transport"/>
    <property type="evidence" value="ECO:0007669"/>
    <property type="project" value="TreeGrafter"/>
</dbReference>
<feature type="transmembrane region" description="Helical" evidence="9">
    <location>
        <begin position="250"/>
        <end position="270"/>
    </location>
</feature>
<protein>
    <submittedName>
        <fullName evidence="10">AI-2E family transporter</fullName>
    </submittedName>
</protein>
<feature type="compositionally biased region" description="Basic and acidic residues" evidence="8">
    <location>
        <begin position="371"/>
        <end position="384"/>
    </location>
</feature>
<evidence type="ECO:0000256" key="8">
    <source>
        <dbReference type="SAM" id="MobiDB-lite"/>
    </source>
</evidence>
<reference evidence="10 11" key="1">
    <citation type="journal article" date="2014" name="Int. J. Syst. Evol. Microbiol.">
        <title>Complete genome sequence of Corynebacterium casei LMG S-19264T (=DSM 44701T), isolated from a smear-ripened cheese.</title>
        <authorList>
            <consortium name="US DOE Joint Genome Institute (JGI-PGF)"/>
            <person name="Walter F."/>
            <person name="Albersmeier A."/>
            <person name="Kalinowski J."/>
            <person name="Ruckert C."/>
        </authorList>
    </citation>
    <scope>NUCLEOTIDE SEQUENCE [LARGE SCALE GENOMIC DNA]</scope>
    <source>
        <strain evidence="10 11">KCTC 19473</strain>
    </source>
</reference>
<feature type="transmembrane region" description="Helical" evidence="9">
    <location>
        <begin position="161"/>
        <end position="186"/>
    </location>
</feature>
<evidence type="ECO:0000256" key="5">
    <source>
        <dbReference type="ARBA" id="ARBA00022692"/>
    </source>
</evidence>
<dbReference type="PANTHER" id="PTHR21716:SF53">
    <property type="entry name" value="PERMEASE PERM-RELATED"/>
    <property type="match status" value="1"/>
</dbReference>
<accession>A0A919CG96</accession>
<keyword evidence="4" id="KW-1003">Cell membrane</keyword>
<feature type="transmembrane region" description="Helical" evidence="9">
    <location>
        <begin position="83"/>
        <end position="105"/>
    </location>
</feature>